<accession>I7G2D6</accession>
<reference evidence="3" key="1">
    <citation type="journal article" date="2007" name="PLoS Biol.">
        <title>Rate of evolution in brain-expressed genes in humans and other primates.</title>
        <authorList>
            <person name="Wang H.-Y."/>
            <person name="Chien H.-C."/>
            <person name="Osada N."/>
            <person name="Hashimoto K."/>
            <person name="Sugano S."/>
            <person name="Gojobori T."/>
            <person name="Chou C.-K."/>
            <person name="Tsai S.-F."/>
            <person name="Wu C.-I."/>
            <person name="Shen C.-K.J."/>
        </authorList>
    </citation>
    <scope>NUCLEOTIDE SEQUENCE</scope>
</reference>
<dbReference type="EMBL" id="AB170326">
    <property type="protein sequence ID" value="BAE87389.1"/>
    <property type="molecule type" value="mRNA"/>
</dbReference>
<feature type="compositionally biased region" description="Acidic residues" evidence="1">
    <location>
        <begin position="43"/>
        <end position="59"/>
    </location>
</feature>
<feature type="region of interest" description="Disordered" evidence="1">
    <location>
        <begin position="43"/>
        <end position="71"/>
    </location>
</feature>
<name>I7G2D6_MACFA</name>
<evidence type="ECO:0000256" key="1">
    <source>
        <dbReference type="SAM" id="MobiDB-lite"/>
    </source>
</evidence>
<organism evidence="3">
    <name type="scientific">Macaca fascicularis</name>
    <name type="common">Crab-eating macaque</name>
    <name type="synonym">Cynomolgus monkey</name>
    <dbReference type="NCBI Taxonomy" id="9541"/>
    <lineage>
        <taxon>Eukaryota</taxon>
        <taxon>Metazoa</taxon>
        <taxon>Chordata</taxon>
        <taxon>Craniata</taxon>
        <taxon>Vertebrata</taxon>
        <taxon>Euteleostomi</taxon>
        <taxon>Mammalia</taxon>
        <taxon>Eutheria</taxon>
        <taxon>Euarchontoglires</taxon>
        <taxon>Primates</taxon>
        <taxon>Haplorrhini</taxon>
        <taxon>Catarrhini</taxon>
        <taxon>Cercopithecidae</taxon>
        <taxon>Cercopithecinae</taxon>
        <taxon>Macaca</taxon>
    </lineage>
</organism>
<sequence>MAPARLFALLLLFVGGVAESIRETEVIDPQDLLEGRYFSGALPDDEDVVGPGQESDDFELSGSGDLGTEGVVGRRRHKAGGSGGLSNQEGAHALRLGFLWDFS</sequence>
<protein>
    <submittedName>
        <fullName evidence="3">Macaca fascicularis brain cDNA clone: QmoA-10343, similar to human syndecan 4 (amphiglycan, ryudocan) (SDC4), mRNA, RefSeq: NM_002999.2</fullName>
    </submittedName>
</protein>
<keyword evidence="2" id="KW-0732">Signal</keyword>
<evidence type="ECO:0000313" key="3">
    <source>
        <dbReference type="EMBL" id="BAE87389.1"/>
    </source>
</evidence>
<proteinExistence type="evidence at transcript level"/>
<evidence type="ECO:0000256" key="2">
    <source>
        <dbReference type="SAM" id="SignalP"/>
    </source>
</evidence>
<feature type="chain" id="PRO_5003709929" evidence="2">
    <location>
        <begin position="19"/>
        <end position="103"/>
    </location>
</feature>
<feature type="signal peptide" evidence="2">
    <location>
        <begin position="1"/>
        <end position="18"/>
    </location>
</feature>
<dbReference type="AlphaFoldDB" id="I7G2D6"/>